<feature type="domain" description="Nephrocystin 3-like N-terminal" evidence="2">
    <location>
        <begin position="229"/>
        <end position="398"/>
    </location>
</feature>
<dbReference type="Gene3D" id="3.40.50.300">
    <property type="entry name" value="P-loop containing nucleotide triphosphate hydrolases"/>
    <property type="match status" value="1"/>
</dbReference>
<keyword evidence="4" id="KW-1185">Reference proteome</keyword>
<evidence type="ECO:0000313" key="3">
    <source>
        <dbReference type="EMBL" id="OBT99392.1"/>
    </source>
</evidence>
<dbReference type="Pfam" id="PF24883">
    <property type="entry name" value="NPHP3_N"/>
    <property type="match status" value="1"/>
</dbReference>
<reference evidence="4" key="2">
    <citation type="journal article" date="2018" name="Nat. Commun.">
        <title>Extreme sensitivity to ultraviolet light in the fungal pathogen causing white-nose syndrome of bats.</title>
        <authorList>
            <person name="Palmer J.M."/>
            <person name="Drees K.P."/>
            <person name="Foster J.T."/>
            <person name="Lindner D.L."/>
        </authorList>
    </citation>
    <scope>NUCLEOTIDE SEQUENCE [LARGE SCALE GENOMIC DNA]</scope>
    <source>
        <strain evidence="4">UAMH 10579</strain>
    </source>
</reference>
<organism evidence="3 4">
    <name type="scientific">Pseudogymnoascus verrucosus</name>
    <dbReference type="NCBI Taxonomy" id="342668"/>
    <lineage>
        <taxon>Eukaryota</taxon>
        <taxon>Fungi</taxon>
        <taxon>Dikarya</taxon>
        <taxon>Ascomycota</taxon>
        <taxon>Pezizomycotina</taxon>
        <taxon>Leotiomycetes</taxon>
        <taxon>Thelebolales</taxon>
        <taxon>Thelebolaceae</taxon>
        <taxon>Pseudogymnoascus</taxon>
    </lineage>
</organism>
<gene>
    <name evidence="3" type="ORF">VE01_02816</name>
</gene>
<dbReference type="OrthoDB" id="1577640at2759"/>
<dbReference type="InterPro" id="IPR056884">
    <property type="entry name" value="NPHP3-like_N"/>
</dbReference>
<protein>
    <recommendedName>
        <fullName evidence="2">Nephrocystin 3-like N-terminal domain-containing protein</fullName>
    </recommendedName>
</protein>
<sequence>MAEAIAGLAVATSIITVIDTTCKVVAIGWRCYREIKTAPKELVDVMSELMSLQGILNTLHSHLSTSHDHNLKGFLALEVLNQPGGVLTACEIVLQDVLRVIEGLQKKKISSVIAAATGGQKLLETKSRIERLKSLLMLALSSDHITLSHAIEEHLHLAFGELKHGQGKIHCELLNIDNHITKLSRVSDEIASSQKEKHKSDQYYEIRRWLSTVDFEANHSNACKLQQPGTGLWLIKGKDFSEWARKDHSTFWLHAIPGAGKTILCSTVIQELQSRSQPVANSPEEPEISTIVYFYFDFRDSKQQHTEGMLCSLLGQLANKLSGVPEEICALWKIYKDKTSRPSPEELLAILILVIQKYFDKVYVALDALDECSERQVLLPILHQLMDSKCASIFLTSRSEHDIQKSLSEVSIYSAAIESTDVALDVELFVNRQIKAIESLRDLNVDLQNEIVQELVGGAKGMQV</sequence>
<dbReference type="InterPro" id="IPR027417">
    <property type="entry name" value="P-loop_NTPase"/>
</dbReference>
<dbReference type="SUPFAM" id="SSF52540">
    <property type="entry name" value="P-loop containing nucleoside triphosphate hydrolases"/>
    <property type="match status" value="1"/>
</dbReference>
<dbReference type="GeneID" id="28836202"/>
<keyword evidence="1" id="KW-0677">Repeat</keyword>
<evidence type="ECO:0000313" key="4">
    <source>
        <dbReference type="Proteomes" id="UP000091956"/>
    </source>
</evidence>
<evidence type="ECO:0000259" key="2">
    <source>
        <dbReference type="Pfam" id="PF24883"/>
    </source>
</evidence>
<accession>A0A1B8GU78</accession>
<reference evidence="3 4" key="1">
    <citation type="submission" date="2016-03" db="EMBL/GenBank/DDBJ databases">
        <title>Comparative genomics of Pseudogymnoascus destructans, the fungus causing white-nose syndrome of bats.</title>
        <authorList>
            <person name="Palmer J.M."/>
            <person name="Drees K.P."/>
            <person name="Foster J.T."/>
            <person name="Lindner D.L."/>
        </authorList>
    </citation>
    <scope>NUCLEOTIDE SEQUENCE [LARGE SCALE GENOMIC DNA]</scope>
    <source>
        <strain evidence="3 4">UAMH 10579</strain>
    </source>
</reference>
<dbReference type="STRING" id="342668.A0A1B8GU78"/>
<dbReference type="PANTHER" id="PTHR10039">
    <property type="entry name" value="AMELOGENIN"/>
    <property type="match status" value="1"/>
</dbReference>
<dbReference type="Proteomes" id="UP000091956">
    <property type="component" value="Unassembled WGS sequence"/>
</dbReference>
<dbReference type="RefSeq" id="XP_018133125.1">
    <property type="nucleotide sequence ID" value="XM_018272320.2"/>
</dbReference>
<evidence type="ECO:0000256" key="1">
    <source>
        <dbReference type="ARBA" id="ARBA00022737"/>
    </source>
</evidence>
<proteinExistence type="predicted"/>
<dbReference type="AlphaFoldDB" id="A0A1B8GU78"/>
<name>A0A1B8GU78_9PEZI</name>
<dbReference type="PANTHER" id="PTHR10039:SF16">
    <property type="entry name" value="GPI INOSITOL-DEACYLASE"/>
    <property type="match status" value="1"/>
</dbReference>
<dbReference type="EMBL" id="KV460212">
    <property type="protein sequence ID" value="OBT99392.1"/>
    <property type="molecule type" value="Genomic_DNA"/>
</dbReference>